<reference evidence="2" key="1">
    <citation type="journal article" date="2013" name="Genetics">
        <title>The draft genome and transcriptome of Panagrellus redivivus are shaped by the harsh demands of a free-living lifestyle.</title>
        <authorList>
            <person name="Srinivasan J."/>
            <person name="Dillman A.R."/>
            <person name="Macchietto M.G."/>
            <person name="Heikkinen L."/>
            <person name="Lakso M."/>
            <person name="Fracchia K.M."/>
            <person name="Antoshechkin I."/>
            <person name="Mortazavi A."/>
            <person name="Wong G."/>
            <person name="Sternberg P.W."/>
        </authorList>
    </citation>
    <scope>NUCLEOTIDE SEQUENCE [LARGE SCALE GENOMIC DNA]</scope>
    <source>
        <strain evidence="2">MT8872</strain>
    </source>
</reference>
<protein>
    <submittedName>
        <fullName evidence="3">Uncharacterized protein</fullName>
    </submittedName>
</protein>
<accession>A0A7E4VUZ3</accession>
<sequence length="118" mass="12944">MAVSSVGTEQTKANNGMDAWGRPPLAAVLEERFLTTTTPREEDFFAACSPLARMPVALATPSLEKLYIFAPRRRRGGPPCSLHSCSFAPWLQPGLNANVIHVSVQPRPLPPSERDELF</sequence>
<evidence type="ECO:0000313" key="3">
    <source>
        <dbReference type="WBParaSite" id="Pan_g3679.t1"/>
    </source>
</evidence>
<feature type="compositionally biased region" description="Polar residues" evidence="1">
    <location>
        <begin position="1"/>
        <end position="14"/>
    </location>
</feature>
<dbReference type="WBParaSite" id="Pan_g3679.t1">
    <property type="protein sequence ID" value="Pan_g3679.t1"/>
    <property type="gene ID" value="Pan_g3679"/>
</dbReference>
<proteinExistence type="predicted"/>
<reference evidence="3" key="2">
    <citation type="submission" date="2020-10" db="UniProtKB">
        <authorList>
            <consortium name="WormBaseParasite"/>
        </authorList>
    </citation>
    <scope>IDENTIFICATION</scope>
</reference>
<keyword evidence="2" id="KW-1185">Reference proteome</keyword>
<name>A0A7E4VUZ3_PANRE</name>
<dbReference type="AlphaFoldDB" id="A0A7E4VUZ3"/>
<evidence type="ECO:0000256" key="1">
    <source>
        <dbReference type="SAM" id="MobiDB-lite"/>
    </source>
</evidence>
<feature type="region of interest" description="Disordered" evidence="1">
    <location>
        <begin position="1"/>
        <end position="21"/>
    </location>
</feature>
<evidence type="ECO:0000313" key="2">
    <source>
        <dbReference type="Proteomes" id="UP000492821"/>
    </source>
</evidence>
<organism evidence="2 3">
    <name type="scientific">Panagrellus redivivus</name>
    <name type="common">Microworm</name>
    <dbReference type="NCBI Taxonomy" id="6233"/>
    <lineage>
        <taxon>Eukaryota</taxon>
        <taxon>Metazoa</taxon>
        <taxon>Ecdysozoa</taxon>
        <taxon>Nematoda</taxon>
        <taxon>Chromadorea</taxon>
        <taxon>Rhabditida</taxon>
        <taxon>Tylenchina</taxon>
        <taxon>Panagrolaimomorpha</taxon>
        <taxon>Panagrolaimoidea</taxon>
        <taxon>Panagrolaimidae</taxon>
        <taxon>Panagrellus</taxon>
    </lineage>
</organism>
<dbReference type="Proteomes" id="UP000492821">
    <property type="component" value="Unassembled WGS sequence"/>
</dbReference>